<dbReference type="AlphaFoldDB" id="A0A7Z7HT76"/>
<keyword evidence="9" id="KW-1133">Transmembrane helix</keyword>
<dbReference type="GO" id="GO:0005886">
    <property type="term" value="C:plasma membrane"/>
    <property type="evidence" value="ECO:0007669"/>
    <property type="project" value="UniProtKB-SubCell"/>
</dbReference>
<dbReference type="Pfam" id="PF04413">
    <property type="entry name" value="Glycos_transf_N"/>
    <property type="match status" value="1"/>
</dbReference>
<evidence type="ECO:0000256" key="3">
    <source>
        <dbReference type="ARBA" id="ARBA00019077"/>
    </source>
</evidence>
<evidence type="ECO:0000256" key="8">
    <source>
        <dbReference type="PIRSR" id="PIRSR639901-2"/>
    </source>
</evidence>
<keyword evidence="12" id="KW-1185">Reference proteome</keyword>
<feature type="active site" description="Proton acceptor" evidence="7">
    <location>
        <position position="66"/>
    </location>
</feature>
<dbReference type="RefSeq" id="WP_331844124.1">
    <property type="nucleotide sequence ID" value="NZ_LT837803.1"/>
</dbReference>
<dbReference type="GO" id="GO:0043842">
    <property type="term" value="F:Kdo transferase activity"/>
    <property type="evidence" value="ECO:0007669"/>
    <property type="project" value="UniProtKB-EC"/>
</dbReference>
<comment type="subcellular location">
    <subcellularLocation>
        <location evidence="9">Cell membrane</location>
    </subcellularLocation>
</comment>
<feature type="site" description="Transition state stabilizer" evidence="8">
    <location>
        <position position="214"/>
    </location>
</feature>
<dbReference type="SUPFAM" id="SSF53756">
    <property type="entry name" value="UDP-Glycosyltransferase/glycogen phosphorylase"/>
    <property type="match status" value="1"/>
</dbReference>
<keyword evidence="4 9" id="KW-0808">Transferase</keyword>
<organism evidence="11 12">
    <name type="scientific">Sterolibacterium denitrificans</name>
    <dbReference type="NCBI Taxonomy" id="157592"/>
    <lineage>
        <taxon>Bacteria</taxon>
        <taxon>Pseudomonadati</taxon>
        <taxon>Pseudomonadota</taxon>
        <taxon>Betaproteobacteria</taxon>
        <taxon>Nitrosomonadales</taxon>
        <taxon>Sterolibacteriaceae</taxon>
        <taxon>Sterolibacterium</taxon>
    </lineage>
</organism>
<dbReference type="GO" id="GO:0009245">
    <property type="term" value="P:lipid A biosynthetic process"/>
    <property type="evidence" value="ECO:0007669"/>
    <property type="project" value="TreeGrafter"/>
</dbReference>
<dbReference type="EC" id="2.4.99.12" evidence="2 9"/>
<dbReference type="UniPathway" id="UPA00958"/>
<comment type="catalytic activity">
    <reaction evidence="6 9">
        <text>lipid IVA (E. coli) + CMP-3-deoxy-beta-D-manno-octulosonate = alpha-Kdo-(2-&gt;6)-lipid IVA (E. coli) + CMP + H(+)</text>
        <dbReference type="Rhea" id="RHEA:28066"/>
        <dbReference type="ChEBI" id="CHEBI:15378"/>
        <dbReference type="ChEBI" id="CHEBI:58603"/>
        <dbReference type="ChEBI" id="CHEBI:60364"/>
        <dbReference type="ChEBI" id="CHEBI:60377"/>
        <dbReference type="ChEBI" id="CHEBI:85987"/>
        <dbReference type="EC" id="2.4.99.12"/>
    </reaction>
</comment>
<gene>
    <name evidence="11" type="primary">waaA</name>
    <name evidence="11" type="ORF">SDENCHOL_21297</name>
</gene>
<dbReference type="Gene3D" id="3.40.50.2000">
    <property type="entry name" value="Glycogen Phosphorylase B"/>
    <property type="match status" value="1"/>
</dbReference>
<comment type="similarity">
    <text evidence="9">Belongs to the glycosyltransferase group 1 family.</text>
</comment>
<reference evidence="11" key="1">
    <citation type="submission" date="2017-03" db="EMBL/GenBank/DDBJ databases">
        <authorList>
            <consortium name="AG Boll"/>
        </authorList>
    </citation>
    <scope>NUCLEOTIDE SEQUENCE [LARGE SCALE GENOMIC DNA]</scope>
    <source>
        <strain evidence="11">Chol</strain>
    </source>
</reference>
<proteinExistence type="inferred from homology"/>
<protein>
    <recommendedName>
        <fullName evidence="3 9">3-deoxy-D-manno-octulosonic acid transferase</fullName>
        <shortName evidence="9">Kdo transferase</shortName>
        <ecNumber evidence="2 9">2.4.99.12</ecNumber>
    </recommendedName>
    <alternativeName>
        <fullName evidence="5 9">Lipid IV(A) 3-deoxy-D-manno-octulosonic acid transferase</fullName>
    </alternativeName>
</protein>
<keyword evidence="11" id="KW-0328">Glycosyltransferase</keyword>
<keyword evidence="9" id="KW-0812">Transmembrane</keyword>
<evidence type="ECO:0000256" key="5">
    <source>
        <dbReference type="ARBA" id="ARBA00031445"/>
    </source>
</evidence>
<dbReference type="FunFam" id="3.40.50.11720:FF:000001">
    <property type="entry name" value="3-deoxy-D-manno-octulosonic acid transferase"/>
    <property type="match status" value="1"/>
</dbReference>
<keyword evidence="9" id="KW-0448">Lipopolysaccharide biosynthesis</keyword>
<feature type="site" description="Transition state stabilizer" evidence="8">
    <location>
        <position position="138"/>
    </location>
</feature>
<dbReference type="EMBL" id="LT837803">
    <property type="protein sequence ID" value="SMB32167.1"/>
    <property type="molecule type" value="Genomic_DNA"/>
</dbReference>
<feature type="domain" description="3-deoxy-D-manno-octulosonic-acid transferase N-terminal" evidence="10">
    <location>
        <begin position="36"/>
        <end position="217"/>
    </location>
</feature>
<name>A0A7Z7HT76_9PROT</name>
<dbReference type="PANTHER" id="PTHR42755:SF1">
    <property type="entry name" value="3-DEOXY-D-MANNO-OCTULOSONIC ACID TRANSFERASE, MITOCHONDRIAL-RELATED"/>
    <property type="match status" value="1"/>
</dbReference>
<feature type="transmembrane region" description="Helical" evidence="9">
    <location>
        <begin position="6"/>
        <end position="25"/>
    </location>
</feature>
<evidence type="ECO:0000313" key="12">
    <source>
        <dbReference type="Proteomes" id="UP000242886"/>
    </source>
</evidence>
<dbReference type="GO" id="GO:0009244">
    <property type="term" value="P:lipopolysaccharide core region biosynthetic process"/>
    <property type="evidence" value="ECO:0007669"/>
    <property type="project" value="UniProtKB-UniRule"/>
</dbReference>
<evidence type="ECO:0000259" key="10">
    <source>
        <dbReference type="Pfam" id="PF04413"/>
    </source>
</evidence>
<evidence type="ECO:0000256" key="2">
    <source>
        <dbReference type="ARBA" id="ARBA00012621"/>
    </source>
</evidence>
<dbReference type="Gene3D" id="3.40.50.11720">
    <property type="entry name" value="3-Deoxy-D-manno-octulosonic-acid transferase, N-terminal domain"/>
    <property type="match status" value="1"/>
</dbReference>
<comment type="pathway">
    <text evidence="1 9">Bacterial outer membrane biogenesis; LPS core biosynthesis.</text>
</comment>
<keyword evidence="9" id="KW-1003">Cell membrane</keyword>
<comment type="function">
    <text evidence="9">Involved in lipopolysaccharide (LPS) biosynthesis. Catalyzes the transfer of 3-deoxy-D-manno-octulosonate (Kdo) residue(s) from CMP-Kdo to lipid IV(A), the tetraacyldisaccharide-1,4'-bisphosphate precursor of lipid A.</text>
</comment>
<dbReference type="NCBIfam" id="NF004386">
    <property type="entry name" value="PRK05749.1-2"/>
    <property type="match status" value="1"/>
</dbReference>
<dbReference type="PANTHER" id="PTHR42755">
    <property type="entry name" value="3-DEOXY-MANNO-OCTULOSONATE CYTIDYLYLTRANSFERASE"/>
    <property type="match status" value="1"/>
</dbReference>
<dbReference type="InterPro" id="IPR007507">
    <property type="entry name" value="Glycos_transf_N"/>
</dbReference>
<evidence type="ECO:0000256" key="7">
    <source>
        <dbReference type="PIRSR" id="PIRSR639901-1"/>
    </source>
</evidence>
<dbReference type="Proteomes" id="UP000242886">
    <property type="component" value="Chromosome SDENCHOL"/>
</dbReference>
<keyword evidence="9" id="KW-0472">Membrane</keyword>
<sequence>MSMARFLYTLSLLLTAPLVPLYLLWRARRQPEYLRHWNERCGFFASRLRPAVGQTTLWLHAVSVGETRATQPLVKLIRQRWPQTRILLTHMTPTGRQTAAELYGRDAAIASVYLPYDFPWAMRRFLRHFRPQLGAVMETELWPNLVAACRYQDIPLLLVNARLSEKSARGYARFPHLTRETLQGLRAIAAQSPEDAARLEGLGAAHCHVTGNLKFDINPPDELLRRGKHWLRQWRKDAPRRRVLLAASTREGEEALILDAYLRHLDAALLLVIVPRHPQRFDAVVALATARRLKTVRRSALDETAQLDGGTQVLIGDSMGELFAYYAACDVAFIGGSLLDYGCQNLIEACAVGVPVLLGPSTYNFADAAQAALAAGAARQIRDADELFDRALCMLAAPGSADTSPGATFAAGHRGASERTLQLMADILE</sequence>
<evidence type="ECO:0000313" key="11">
    <source>
        <dbReference type="EMBL" id="SMB32167.1"/>
    </source>
</evidence>
<evidence type="ECO:0000256" key="4">
    <source>
        <dbReference type="ARBA" id="ARBA00022679"/>
    </source>
</evidence>
<evidence type="ECO:0000256" key="1">
    <source>
        <dbReference type="ARBA" id="ARBA00004713"/>
    </source>
</evidence>
<dbReference type="InterPro" id="IPR039901">
    <property type="entry name" value="Kdotransferase"/>
</dbReference>
<evidence type="ECO:0000256" key="6">
    <source>
        <dbReference type="ARBA" id="ARBA00049183"/>
    </source>
</evidence>
<evidence type="ECO:0000256" key="9">
    <source>
        <dbReference type="RuleBase" id="RU365103"/>
    </source>
</evidence>
<accession>A0A7Z7HT76</accession>
<dbReference type="InterPro" id="IPR038107">
    <property type="entry name" value="Glycos_transf_N_sf"/>
</dbReference>